<feature type="domain" description="H15" evidence="6">
    <location>
        <begin position="34"/>
        <end position="107"/>
    </location>
</feature>
<dbReference type="GO" id="GO:0003677">
    <property type="term" value="F:DNA binding"/>
    <property type="evidence" value="ECO:0007669"/>
    <property type="project" value="UniProtKB-KW"/>
</dbReference>
<feature type="compositionally biased region" description="Low complexity" evidence="5">
    <location>
        <begin position="1"/>
        <end position="16"/>
    </location>
</feature>
<dbReference type="FunFam" id="1.10.10.10:FF:000075">
    <property type="entry name" value="Histone H1 like"/>
    <property type="match status" value="1"/>
</dbReference>
<dbReference type="GO" id="GO:0000786">
    <property type="term" value="C:nucleosome"/>
    <property type="evidence" value="ECO:0007669"/>
    <property type="project" value="InterPro"/>
</dbReference>
<dbReference type="PRINTS" id="PR00624">
    <property type="entry name" value="HISTONEH5"/>
</dbReference>
<feature type="compositionally biased region" description="Basic residues" evidence="5">
    <location>
        <begin position="116"/>
        <end position="160"/>
    </location>
</feature>
<keyword evidence="4" id="KW-0158">Chromosome</keyword>
<dbReference type="Pfam" id="PF00538">
    <property type="entry name" value="Linker_histone"/>
    <property type="match status" value="1"/>
</dbReference>
<evidence type="ECO:0000313" key="7">
    <source>
        <dbReference type="EMBL" id="KAJ8367564.1"/>
    </source>
</evidence>
<dbReference type="PROSITE" id="PS51504">
    <property type="entry name" value="H15"/>
    <property type="match status" value="1"/>
</dbReference>
<keyword evidence="3 4" id="KW-0238">DNA-binding</keyword>
<keyword evidence="2" id="KW-0007">Acetylation</keyword>
<dbReference type="GO" id="GO:0030527">
    <property type="term" value="F:structural constituent of chromatin"/>
    <property type="evidence" value="ECO:0007669"/>
    <property type="project" value="InterPro"/>
</dbReference>
<evidence type="ECO:0000313" key="8">
    <source>
        <dbReference type="Proteomes" id="UP001221898"/>
    </source>
</evidence>
<dbReference type="InterPro" id="IPR036390">
    <property type="entry name" value="WH_DNA-bd_sf"/>
</dbReference>
<comment type="similarity">
    <text evidence="4">Belongs to the histone H1/H5 family.</text>
</comment>
<evidence type="ECO:0000256" key="3">
    <source>
        <dbReference type="ARBA" id="ARBA00023125"/>
    </source>
</evidence>
<dbReference type="CDD" id="cd00073">
    <property type="entry name" value="H15"/>
    <property type="match status" value="1"/>
</dbReference>
<feature type="compositionally biased region" description="Basic residues" evidence="5">
    <location>
        <begin position="168"/>
        <end position="182"/>
    </location>
</feature>
<dbReference type="EMBL" id="JAINUG010000466">
    <property type="protein sequence ID" value="KAJ8367564.1"/>
    <property type="molecule type" value="Genomic_DNA"/>
</dbReference>
<evidence type="ECO:0000256" key="5">
    <source>
        <dbReference type="SAM" id="MobiDB-lite"/>
    </source>
</evidence>
<evidence type="ECO:0000256" key="2">
    <source>
        <dbReference type="ARBA" id="ARBA00022990"/>
    </source>
</evidence>
<name>A0AAD7R7W3_9TELE</name>
<feature type="region of interest" description="Disordered" evidence="5">
    <location>
        <begin position="1"/>
        <end position="34"/>
    </location>
</feature>
<dbReference type="InterPro" id="IPR005819">
    <property type="entry name" value="H1/H5"/>
</dbReference>
<evidence type="ECO:0000259" key="6">
    <source>
        <dbReference type="PROSITE" id="PS51504"/>
    </source>
</evidence>
<keyword evidence="8" id="KW-1185">Reference proteome</keyword>
<gene>
    <name evidence="7" type="ORF">AAFF_G00314530</name>
</gene>
<sequence length="182" mass="18984">MAEEAPAPATAAPATKVPKKKAAAAAAAAKPRKAGPSVGDLIVKAVSASKEKSGMSLPALKKALAADSYDVEKGRTRIKLALKKLVENKTLVQTKGTGASGSFKLNNKKGTDVVAKKKPAKKTVLKAKKPAAKKASPTKKVKKATPKKKPVAKKSPKKPAAKAATPKKVVKSAKKWRLKPRK</sequence>
<dbReference type="Gene3D" id="1.10.10.10">
    <property type="entry name" value="Winged helix-like DNA-binding domain superfamily/Winged helix DNA-binding domain"/>
    <property type="match status" value="1"/>
</dbReference>
<organism evidence="7 8">
    <name type="scientific">Aldrovandia affinis</name>
    <dbReference type="NCBI Taxonomy" id="143900"/>
    <lineage>
        <taxon>Eukaryota</taxon>
        <taxon>Metazoa</taxon>
        <taxon>Chordata</taxon>
        <taxon>Craniata</taxon>
        <taxon>Vertebrata</taxon>
        <taxon>Euteleostomi</taxon>
        <taxon>Actinopterygii</taxon>
        <taxon>Neopterygii</taxon>
        <taxon>Teleostei</taxon>
        <taxon>Notacanthiformes</taxon>
        <taxon>Halosauridae</taxon>
        <taxon>Aldrovandia</taxon>
    </lineage>
</organism>
<feature type="region of interest" description="Disordered" evidence="5">
    <location>
        <begin position="113"/>
        <end position="182"/>
    </location>
</feature>
<proteinExistence type="inferred from homology"/>
<comment type="caution">
    <text evidence="7">The sequence shown here is derived from an EMBL/GenBank/DDBJ whole genome shotgun (WGS) entry which is preliminary data.</text>
</comment>
<dbReference type="InterPro" id="IPR036388">
    <property type="entry name" value="WH-like_DNA-bd_sf"/>
</dbReference>
<keyword evidence="4" id="KW-0539">Nucleus</keyword>
<comment type="subcellular location">
    <subcellularLocation>
        <location evidence="4">Nucleus</location>
    </subcellularLocation>
</comment>
<evidence type="ECO:0000256" key="1">
    <source>
        <dbReference type="ARBA" id="ARBA00020833"/>
    </source>
</evidence>
<dbReference type="SUPFAM" id="SSF46785">
    <property type="entry name" value="Winged helix' DNA-binding domain"/>
    <property type="match status" value="1"/>
</dbReference>
<dbReference type="Proteomes" id="UP001221898">
    <property type="component" value="Unassembled WGS sequence"/>
</dbReference>
<dbReference type="GO" id="GO:0005634">
    <property type="term" value="C:nucleus"/>
    <property type="evidence" value="ECO:0007669"/>
    <property type="project" value="UniProtKB-SubCell"/>
</dbReference>
<protein>
    <recommendedName>
        <fullName evidence="1">Histone H1</fullName>
    </recommendedName>
</protein>
<dbReference type="InterPro" id="IPR005818">
    <property type="entry name" value="Histone_H1/H5_H15"/>
</dbReference>
<reference evidence="7" key="1">
    <citation type="journal article" date="2023" name="Science">
        <title>Genome structures resolve the early diversification of teleost fishes.</title>
        <authorList>
            <person name="Parey E."/>
            <person name="Louis A."/>
            <person name="Montfort J."/>
            <person name="Bouchez O."/>
            <person name="Roques C."/>
            <person name="Iampietro C."/>
            <person name="Lluch J."/>
            <person name="Castinel A."/>
            <person name="Donnadieu C."/>
            <person name="Desvignes T."/>
            <person name="Floi Bucao C."/>
            <person name="Jouanno E."/>
            <person name="Wen M."/>
            <person name="Mejri S."/>
            <person name="Dirks R."/>
            <person name="Jansen H."/>
            <person name="Henkel C."/>
            <person name="Chen W.J."/>
            <person name="Zahm M."/>
            <person name="Cabau C."/>
            <person name="Klopp C."/>
            <person name="Thompson A.W."/>
            <person name="Robinson-Rechavi M."/>
            <person name="Braasch I."/>
            <person name="Lecointre G."/>
            <person name="Bobe J."/>
            <person name="Postlethwait J.H."/>
            <person name="Berthelot C."/>
            <person name="Roest Crollius H."/>
            <person name="Guiguen Y."/>
        </authorList>
    </citation>
    <scope>NUCLEOTIDE SEQUENCE</scope>
    <source>
        <strain evidence="7">NC1722</strain>
    </source>
</reference>
<dbReference type="AlphaFoldDB" id="A0AAD7R7W3"/>
<dbReference type="SMART" id="SM00526">
    <property type="entry name" value="H15"/>
    <property type="match status" value="1"/>
</dbReference>
<evidence type="ECO:0000256" key="4">
    <source>
        <dbReference type="RuleBase" id="RU003894"/>
    </source>
</evidence>
<dbReference type="GO" id="GO:0006334">
    <property type="term" value="P:nucleosome assembly"/>
    <property type="evidence" value="ECO:0007669"/>
    <property type="project" value="InterPro"/>
</dbReference>
<accession>A0AAD7R7W3</accession>